<dbReference type="RefSeq" id="WP_386443951.1">
    <property type="nucleotide sequence ID" value="NZ_JBHSFH010000004.1"/>
</dbReference>
<dbReference type="Proteomes" id="UP001595997">
    <property type="component" value="Unassembled WGS sequence"/>
</dbReference>
<dbReference type="CDD" id="cd06170">
    <property type="entry name" value="LuxR_C_like"/>
    <property type="match status" value="1"/>
</dbReference>
<keyword evidence="2" id="KW-0067">ATP-binding</keyword>
<evidence type="ECO:0000256" key="1">
    <source>
        <dbReference type="ARBA" id="ARBA00022741"/>
    </source>
</evidence>
<sequence>MSALGVMLGDVSVDSTVSPVLVGRQDELRLLREALARADAGEPQAVLLGGEAGVGKTRLLEEFLGLARAAGATTAVGGCLELGADGLPFAPFATALRGLHRSLGGAELASAACGREAELARLLPDLAPPPGSPEAARAEAYDEEDGRARLFELTAQLLERLATGRTVVLALEDLHWADRSTRELLGYLYRSVQTSRLLVLATYRADDIHRRHPLRPFLAEVDRLRTVRRVELPRLSRTEVHAQIAAIQGVPEPDPEQARIIFERSDGNPFFVEELTANCATCGISDSLRDLLLVRVEGLPESVQGVLRTAAQAGSAVEHALLAAVCEMPEAELLEALRLAVGANVLQPTADGDGYRFRHALLREAVSEDLLPGEGAALNRRYAQALEAQPGLVRAEQCTTRLAHHWYHGRDASRALPVVLAAAVEARRRHAFSEQHQLLERAIELWHEVPEDVRARLRPVDEAEVYPSCADRQEAESLRFMDVLAEAVVAARTGGDVERAYALTKRALDLLDEDEEPLRAAWFWVKRSKLVEASGRGDGWDEIGRAQELVRGLAPSAVHAEVLASAAGWGMMHRPGAEAMSTAVRAVELARVVGATTIELQARTTLGILTAEAGDLDAGIAEMRRAREQALAAGAFGVVGRADINIATELESMGRSSEAVAEAARAVEVAVAHGRPELCSFALGCQAESLYASGDWAEAARLSDEAAVTARSVDSRGWAALLKAQILLGRGESAAAEAALDAAREVMGSFAASPHVAVQLRHGALLLAAGRGELGAARAELRGALQAGFPPGTHRYAWPLLHAAAAHESTLRGLPAAEAGRPELLAELRTAVRRLPHPAPVWQAYSLLVRAELGRAHGQTDPAAWEAAADAFAAQERPYQLAQARQRWAESLLSAAAQGEDGHPRAARAEARAERDHARELLVAAHAEAVRLGARPLRLEVEQLAVRTRLPLQAAVRGSTEDEGPVRTVRVAAGSDAGPASGAAPGARGGRGAAGGAPEVHGRGQAAEAFGLTPREQDVLRLVAAGRSNRQIAEELFISPKTASVHVSNILAKLGVAGRGEAAAMAYRLRLLSESDASPAAG</sequence>
<dbReference type="InterPro" id="IPR036388">
    <property type="entry name" value="WH-like_DNA-bd_sf"/>
</dbReference>
<dbReference type="PRINTS" id="PR00038">
    <property type="entry name" value="HTHLUXR"/>
</dbReference>
<dbReference type="PANTHER" id="PTHR16305:SF35">
    <property type="entry name" value="TRANSCRIPTIONAL ACTIVATOR DOMAIN"/>
    <property type="match status" value="1"/>
</dbReference>
<comment type="caution">
    <text evidence="5">The sequence shown here is derived from an EMBL/GenBank/DDBJ whole genome shotgun (WGS) entry which is preliminary data.</text>
</comment>
<dbReference type="SUPFAM" id="SSF46894">
    <property type="entry name" value="C-terminal effector domain of the bipartite response regulators"/>
    <property type="match status" value="1"/>
</dbReference>
<dbReference type="SMART" id="SM00421">
    <property type="entry name" value="HTH_LUXR"/>
    <property type="match status" value="1"/>
</dbReference>
<dbReference type="SUPFAM" id="SSF48452">
    <property type="entry name" value="TPR-like"/>
    <property type="match status" value="1"/>
</dbReference>
<dbReference type="EMBL" id="JBHSFH010000004">
    <property type="protein sequence ID" value="MFC4493914.1"/>
    <property type="molecule type" value="Genomic_DNA"/>
</dbReference>
<dbReference type="Gene3D" id="1.10.10.10">
    <property type="entry name" value="Winged helix-like DNA-binding domain superfamily/Winged helix DNA-binding domain"/>
    <property type="match status" value="1"/>
</dbReference>
<reference evidence="6" key="1">
    <citation type="journal article" date="2019" name="Int. J. Syst. Evol. Microbiol.">
        <title>The Global Catalogue of Microorganisms (GCM) 10K type strain sequencing project: providing services to taxonomists for standard genome sequencing and annotation.</title>
        <authorList>
            <consortium name="The Broad Institute Genomics Platform"/>
            <consortium name="The Broad Institute Genome Sequencing Center for Infectious Disease"/>
            <person name="Wu L."/>
            <person name="Ma J."/>
        </authorList>
    </citation>
    <scope>NUCLEOTIDE SEQUENCE [LARGE SCALE GENOMIC DNA]</scope>
    <source>
        <strain evidence="6">CGMCC 4.7357</strain>
    </source>
</reference>
<dbReference type="InterPro" id="IPR027417">
    <property type="entry name" value="P-loop_NTPase"/>
</dbReference>
<organism evidence="5 6">
    <name type="scientific">Streptomyces ovatisporus</name>
    <dbReference type="NCBI Taxonomy" id="1128682"/>
    <lineage>
        <taxon>Bacteria</taxon>
        <taxon>Bacillati</taxon>
        <taxon>Actinomycetota</taxon>
        <taxon>Actinomycetes</taxon>
        <taxon>Kitasatosporales</taxon>
        <taxon>Streptomycetaceae</taxon>
        <taxon>Streptomyces</taxon>
    </lineage>
</organism>
<evidence type="ECO:0000313" key="6">
    <source>
        <dbReference type="Proteomes" id="UP001595997"/>
    </source>
</evidence>
<keyword evidence="1" id="KW-0547">Nucleotide-binding</keyword>
<evidence type="ECO:0000313" key="5">
    <source>
        <dbReference type="EMBL" id="MFC4493914.1"/>
    </source>
</evidence>
<dbReference type="InterPro" id="IPR011990">
    <property type="entry name" value="TPR-like_helical_dom_sf"/>
</dbReference>
<dbReference type="Pfam" id="PF13191">
    <property type="entry name" value="AAA_16"/>
    <property type="match status" value="1"/>
</dbReference>
<keyword evidence="6" id="KW-1185">Reference proteome</keyword>
<dbReference type="InterPro" id="IPR016032">
    <property type="entry name" value="Sig_transdc_resp-reg_C-effctor"/>
</dbReference>
<dbReference type="PROSITE" id="PS50043">
    <property type="entry name" value="HTH_LUXR_2"/>
    <property type="match status" value="1"/>
</dbReference>
<feature type="compositionally biased region" description="Low complexity" evidence="3">
    <location>
        <begin position="975"/>
        <end position="986"/>
    </location>
</feature>
<feature type="region of interest" description="Disordered" evidence="3">
    <location>
        <begin position="975"/>
        <end position="1000"/>
    </location>
</feature>
<dbReference type="Pfam" id="PF00196">
    <property type="entry name" value="GerE"/>
    <property type="match status" value="1"/>
</dbReference>
<accession>A0ABV9A4L0</accession>
<dbReference type="InterPro" id="IPR041664">
    <property type="entry name" value="AAA_16"/>
</dbReference>
<proteinExistence type="predicted"/>
<evidence type="ECO:0000256" key="2">
    <source>
        <dbReference type="ARBA" id="ARBA00022840"/>
    </source>
</evidence>
<dbReference type="PANTHER" id="PTHR16305">
    <property type="entry name" value="TESTICULAR SOLUBLE ADENYLYL CYCLASE"/>
    <property type="match status" value="1"/>
</dbReference>
<evidence type="ECO:0000256" key="3">
    <source>
        <dbReference type="SAM" id="MobiDB-lite"/>
    </source>
</evidence>
<name>A0ABV9A4L0_9ACTN</name>
<dbReference type="SUPFAM" id="SSF52540">
    <property type="entry name" value="P-loop containing nucleoside triphosphate hydrolases"/>
    <property type="match status" value="1"/>
</dbReference>
<gene>
    <name evidence="5" type="ORF">ACFPA8_07165</name>
</gene>
<evidence type="ECO:0000259" key="4">
    <source>
        <dbReference type="PROSITE" id="PS50043"/>
    </source>
</evidence>
<protein>
    <submittedName>
        <fullName evidence="5">AAA family ATPase</fullName>
    </submittedName>
</protein>
<dbReference type="Gene3D" id="1.25.40.10">
    <property type="entry name" value="Tetratricopeptide repeat domain"/>
    <property type="match status" value="1"/>
</dbReference>
<feature type="domain" description="HTH luxR-type" evidence="4">
    <location>
        <begin position="1005"/>
        <end position="1070"/>
    </location>
</feature>
<dbReference type="InterPro" id="IPR000792">
    <property type="entry name" value="Tscrpt_reg_LuxR_C"/>
</dbReference>